<dbReference type="Proteomes" id="UP001237642">
    <property type="component" value="Unassembled WGS sequence"/>
</dbReference>
<dbReference type="PANTHER" id="PTHR48044">
    <property type="entry name" value="GLYCOSYLTRANSFERASE"/>
    <property type="match status" value="1"/>
</dbReference>
<dbReference type="InterPro" id="IPR058980">
    <property type="entry name" value="Glyco_transf_N"/>
</dbReference>
<dbReference type="EMBL" id="JAUIZM010000007">
    <property type="protein sequence ID" value="KAK1376880.1"/>
    <property type="molecule type" value="Genomic_DNA"/>
</dbReference>
<dbReference type="GO" id="GO:0016138">
    <property type="term" value="P:glycoside biosynthetic process"/>
    <property type="evidence" value="ECO:0007669"/>
    <property type="project" value="UniProtKB-ARBA"/>
</dbReference>
<sequence length="447" mass="51161">MDTKTKKTSVLLFPWLAYGHISPFTDLGFQLEKRNFKVYLCSTPANLRSIRKKLGEESSIQLVELHLESLPSLPAEYHTTNGLPPYLMDTLKTAFDRAEPKFSNILQTVKPDLLIYDFMRPWPPEAAVEKEEIFEQEYFIATSSTMTSYMLHVYERPYMKFPFSNIFYHDYESIHGEKLKVKSVENDLVMKSIDRSTKIILIKGFKEMDGKYSDYLSGMSGKKIVQVGPLVQRPKCQDEDCEIIMNWLNKKEPSSTIFVSFGSEYFLSEEDFQEIAQGLLLANVNFIWVVRFPLGENIRLAEKLPSGFLEQVGDRGMVVEGWAPQSKILEHSSTGGFVSHCGWNSVNESMYFGVPIIAMPMHLDQPINAKLVKEIGIGVEVVRDTNGKLEREEIAAVINHVVVEKDGEVVRKKAKELKDNIKMRGEQEIDEMVKELKQICQKKDGLF</sequence>
<dbReference type="PANTHER" id="PTHR48044:SF39">
    <property type="entry name" value="GLYCOSYLTRANSFERASE"/>
    <property type="match status" value="1"/>
</dbReference>
<dbReference type="AlphaFoldDB" id="A0AAD8I1E8"/>
<keyword evidence="4 6" id="KW-0808">Transferase</keyword>
<accession>A0AAD8I1E8</accession>
<dbReference type="EC" id="2.4.1.-" evidence="7"/>
<proteinExistence type="inferred from homology"/>
<evidence type="ECO:0000256" key="3">
    <source>
        <dbReference type="ARBA" id="ARBA00022676"/>
    </source>
</evidence>
<dbReference type="InterPro" id="IPR035595">
    <property type="entry name" value="UDP_glycos_trans_CS"/>
</dbReference>
<evidence type="ECO:0000313" key="10">
    <source>
        <dbReference type="Proteomes" id="UP001237642"/>
    </source>
</evidence>
<evidence type="ECO:0000256" key="1">
    <source>
        <dbReference type="ARBA" id="ARBA00004721"/>
    </source>
</evidence>
<evidence type="ECO:0000256" key="2">
    <source>
        <dbReference type="ARBA" id="ARBA00009995"/>
    </source>
</evidence>
<dbReference type="Pfam" id="PF00201">
    <property type="entry name" value="UDPGT"/>
    <property type="match status" value="1"/>
</dbReference>
<evidence type="ECO:0000256" key="6">
    <source>
        <dbReference type="RuleBase" id="RU003718"/>
    </source>
</evidence>
<evidence type="ECO:0000256" key="5">
    <source>
        <dbReference type="ARBA" id="ARBA00023229"/>
    </source>
</evidence>
<keyword evidence="3 6" id="KW-0328">Glycosyltransferase</keyword>
<dbReference type="Gene3D" id="3.40.50.2000">
    <property type="entry name" value="Glycogen Phosphorylase B"/>
    <property type="match status" value="2"/>
</dbReference>
<evidence type="ECO:0000313" key="9">
    <source>
        <dbReference type="EMBL" id="KAK1376880.1"/>
    </source>
</evidence>
<comment type="caution">
    <text evidence="9">The sequence shown here is derived from an EMBL/GenBank/DDBJ whole genome shotgun (WGS) entry which is preliminary data.</text>
</comment>
<keyword evidence="5" id="KW-0414">Isoprene biosynthesis</keyword>
<evidence type="ECO:0000259" key="8">
    <source>
        <dbReference type="Pfam" id="PF26168"/>
    </source>
</evidence>
<feature type="domain" description="Glycosyltransferase N-terminal" evidence="8">
    <location>
        <begin position="8"/>
        <end position="231"/>
    </location>
</feature>
<comment type="pathway">
    <text evidence="1">Secondary metabolite biosynthesis; terpenoid biosynthesis.</text>
</comment>
<keyword evidence="10" id="KW-1185">Reference proteome</keyword>
<dbReference type="SUPFAM" id="SSF53756">
    <property type="entry name" value="UDP-Glycosyltransferase/glycogen phosphorylase"/>
    <property type="match status" value="1"/>
</dbReference>
<dbReference type="InterPro" id="IPR002213">
    <property type="entry name" value="UDP_glucos_trans"/>
</dbReference>
<dbReference type="Pfam" id="PF26168">
    <property type="entry name" value="Glyco_transf_N"/>
    <property type="match status" value="1"/>
</dbReference>
<gene>
    <name evidence="9" type="ORF">POM88_033073</name>
</gene>
<reference evidence="9" key="1">
    <citation type="submission" date="2023-02" db="EMBL/GenBank/DDBJ databases">
        <title>Genome of toxic invasive species Heracleum sosnowskyi carries increased number of genes despite the absence of recent whole-genome duplications.</title>
        <authorList>
            <person name="Schelkunov M."/>
            <person name="Shtratnikova V."/>
            <person name="Makarenko M."/>
            <person name="Klepikova A."/>
            <person name="Omelchenko D."/>
            <person name="Novikova G."/>
            <person name="Obukhova E."/>
            <person name="Bogdanov V."/>
            <person name="Penin A."/>
            <person name="Logacheva M."/>
        </authorList>
    </citation>
    <scope>NUCLEOTIDE SEQUENCE</scope>
    <source>
        <strain evidence="9">Hsosn_3</strain>
        <tissue evidence="9">Leaf</tissue>
    </source>
</reference>
<protein>
    <recommendedName>
        <fullName evidence="7">Glycosyltransferase</fullName>
        <ecNumber evidence="7">2.4.1.-</ecNumber>
    </recommendedName>
</protein>
<evidence type="ECO:0000256" key="7">
    <source>
        <dbReference type="RuleBase" id="RU362057"/>
    </source>
</evidence>
<dbReference type="FunFam" id="3.40.50.2000:FF:000060">
    <property type="entry name" value="Glycosyltransferase"/>
    <property type="match status" value="1"/>
</dbReference>
<dbReference type="GO" id="GO:0008194">
    <property type="term" value="F:UDP-glycosyltransferase activity"/>
    <property type="evidence" value="ECO:0007669"/>
    <property type="project" value="InterPro"/>
</dbReference>
<dbReference type="PROSITE" id="PS00375">
    <property type="entry name" value="UDPGT"/>
    <property type="match status" value="1"/>
</dbReference>
<dbReference type="CDD" id="cd03784">
    <property type="entry name" value="GT1_Gtf-like"/>
    <property type="match status" value="1"/>
</dbReference>
<name>A0AAD8I1E8_9APIA</name>
<organism evidence="9 10">
    <name type="scientific">Heracleum sosnowskyi</name>
    <dbReference type="NCBI Taxonomy" id="360622"/>
    <lineage>
        <taxon>Eukaryota</taxon>
        <taxon>Viridiplantae</taxon>
        <taxon>Streptophyta</taxon>
        <taxon>Embryophyta</taxon>
        <taxon>Tracheophyta</taxon>
        <taxon>Spermatophyta</taxon>
        <taxon>Magnoliopsida</taxon>
        <taxon>eudicotyledons</taxon>
        <taxon>Gunneridae</taxon>
        <taxon>Pentapetalae</taxon>
        <taxon>asterids</taxon>
        <taxon>campanulids</taxon>
        <taxon>Apiales</taxon>
        <taxon>Apiaceae</taxon>
        <taxon>Apioideae</taxon>
        <taxon>apioid superclade</taxon>
        <taxon>Tordylieae</taxon>
        <taxon>Tordyliinae</taxon>
        <taxon>Heracleum</taxon>
    </lineage>
</organism>
<reference evidence="9" key="2">
    <citation type="submission" date="2023-05" db="EMBL/GenBank/DDBJ databases">
        <authorList>
            <person name="Schelkunov M.I."/>
        </authorList>
    </citation>
    <scope>NUCLEOTIDE SEQUENCE</scope>
    <source>
        <strain evidence="9">Hsosn_3</strain>
        <tissue evidence="9">Leaf</tissue>
    </source>
</reference>
<dbReference type="GO" id="GO:0008299">
    <property type="term" value="P:isoprenoid biosynthetic process"/>
    <property type="evidence" value="ECO:0007669"/>
    <property type="project" value="UniProtKB-KW"/>
</dbReference>
<evidence type="ECO:0000256" key="4">
    <source>
        <dbReference type="ARBA" id="ARBA00022679"/>
    </source>
</evidence>
<comment type="similarity">
    <text evidence="2 6">Belongs to the UDP-glycosyltransferase family.</text>
</comment>